<comment type="caution">
    <text evidence="1">The sequence shown here is derived from an EMBL/GenBank/DDBJ whole genome shotgun (WGS) entry which is preliminary data.</text>
</comment>
<gene>
    <name evidence="1" type="ORF">HNQ08_000399</name>
</gene>
<dbReference type="AlphaFoldDB" id="A0A7W8JR57"/>
<dbReference type="Proteomes" id="UP000552709">
    <property type="component" value="Unassembled WGS sequence"/>
</dbReference>
<accession>A0A7W8JR57</accession>
<dbReference type="RefSeq" id="WP_184127413.1">
    <property type="nucleotide sequence ID" value="NZ_JACHFL010000001.1"/>
</dbReference>
<name>A0A7W8JR57_9DEIO</name>
<organism evidence="1 2">
    <name type="scientific">Deinococcus humi</name>
    <dbReference type="NCBI Taxonomy" id="662880"/>
    <lineage>
        <taxon>Bacteria</taxon>
        <taxon>Thermotogati</taxon>
        <taxon>Deinococcota</taxon>
        <taxon>Deinococci</taxon>
        <taxon>Deinococcales</taxon>
        <taxon>Deinococcaceae</taxon>
        <taxon>Deinococcus</taxon>
    </lineage>
</organism>
<proteinExistence type="predicted"/>
<evidence type="ECO:0000313" key="2">
    <source>
        <dbReference type="Proteomes" id="UP000552709"/>
    </source>
</evidence>
<protein>
    <submittedName>
        <fullName evidence="1">Uncharacterized protein</fullName>
    </submittedName>
</protein>
<reference evidence="1 2" key="1">
    <citation type="submission" date="2020-08" db="EMBL/GenBank/DDBJ databases">
        <title>Genomic Encyclopedia of Type Strains, Phase IV (KMG-IV): sequencing the most valuable type-strain genomes for metagenomic binning, comparative biology and taxonomic classification.</title>
        <authorList>
            <person name="Goeker M."/>
        </authorList>
    </citation>
    <scope>NUCLEOTIDE SEQUENCE [LARGE SCALE GENOMIC DNA]</scope>
    <source>
        <strain evidence="1 2">DSM 27939</strain>
    </source>
</reference>
<sequence length="162" mass="18367">MTQAEAEAHPLALTPARVFAVFASVYPGMVDRLLSGDLTDAQVQMLIEEWGFVRHMRDQSQLRYAFSKFSDEDCEKMAQRRRVKEAPNLARDMAWELFAYAPYGLLDGTEDSVPASQPIPGMARETAEAICKWWERGDCPDDVWLSVLPFAQRIIATAERPQ</sequence>
<dbReference type="EMBL" id="JACHFL010000001">
    <property type="protein sequence ID" value="MBB5361328.1"/>
    <property type="molecule type" value="Genomic_DNA"/>
</dbReference>
<keyword evidence="2" id="KW-1185">Reference proteome</keyword>
<evidence type="ECO:0000313" key="1">
    <source>
        <dbReference type="EMBL" id="MBB5361328.1"/>
    </source>
</evidence>